<dbReference type="InterPro" id="IPR013922">
    <property type="entry name" value="Cyclin_PHO80-like"/>
</dbReference>
<evidence type="ECO:0008006" key="4">
    <source>
        <dbReference type="Google" id="ProtNLM"/>
    </source>
</evidence>
<dbReference type="AlphaFoldDB" id="A0AAV9G767"/>
<evidence type="ECO:0000313" key="2">
    <source>
        <dbReference type="EMBL" id="KAK4443263.1"/>
    </source>
</evidence>
<feature type="compositionally biased region" description="Low complexity" evidence="1">
    <location>
        <begin position="356"/>
        <end position="365"/>
    </location>
</feature>
<organism evidence="2 3">
    <name type="scientific">Podospora aff. communis PSN243</name>
    <dbReference type="NCBI Taxonomy" id="3040156"/>
    <lineage>
        <taxon>Eukaryota</taxon>
        <taxon>Fungi</taxon>
        <taxon>Dikarya</taxon>
        <taxon>Ascomycota</taxon>
        <taxon>Pezizomycotina</taxon>
        <taxon>Sordariomycetes</taxon>
        <taxon>Sordariomycetidae</taxon>
        <taxon>Sordariales</taxon>
        <taxon>Podosporaceae</taxon>
        <taxon>Podospora</taxon>
    </lineage>
</organism>
<dbReference type="GO" id="GO:0005634">
    <property type="term" value="C:nucleus"/>
    <property type="evidence" value="ECO:0007669"/>
    <property type="project" value="TreeGrafter"/>
</dbReference>
<keyword evidence="3" id="KW-1185">Reference proteome</keyword>
<dbReference type="EMBL" id="MU865996">
    <property type="protein sequence ID" value="KAK4443263.1"/>
    <property type="molecule type" value="Genomic_DNA"/>
</dbReference>
<accession>A0AAV9G767</accession>
<dbReference type="GO" id="GO:0019901">
    <property type="term" value="F:protein kinase binding"/>
    <property type="evidence" value="ECO:0007669"/>
    <property type="project" value="InterPro"/>
</dbReference>
<dbReference type="CDD" id="cd20557">
    <property type="entry name" value="CYCLIN_ScPCL1-like"/>
    <property type="match status" value="1"/>
</dbReference>
<dbReference type="Gene3D" id="1.10.472.10">
    <property type="entry name" value="Cyclin-like"/>
    <property type="match status" value="1"/>
</dbReference>
<dbReference type="Proteomes" id="UP001321760">
    <property type="component" value="Unassembled WGS sequence"/>
</dbReference>
<dbReference type="SUPFAM" id="SSF47954">
    <property type="entry name" value="Cyclin-like"/>
    <property type="match status" value="1"/>
</dbReference>
<protein>
    <recommendedName>
        <fullName evidence="4">Cyclin</fullName>
    </recommendedName>
</protein>
<reference evidence="2" key="1">
    <citation type="journal article" date="2023" name="Mol. Phylogenet. Evol.">
        <title>Genome-scale phylogeny and comparative genomics of the fungal order Sordariales.</title>
        <authorList>
            <person name="Hensen N."/>
            <person name="Bonometti L."/>
            <person name="Westerberg I."/>
            <person name="Brannstrom I.O."/>
            <person name="Guillou S."/>
            <person name="Cros-Aarteil S."/>
            <person name="Calhoun S."/>
            <person name="Haridas S."/>
            <person name="Kuo A."/>
            <person name="Mondo S."/>
            <person name="Pangilinan J."/>
            <person name="Riley R."/>
            <person name="LaButti K."/>
            <person name="Andreopoulos B."/>
            <person name="Lipzen A."/>
            <person name="Chen C."/>
            <person name="Yan M."/>
            <person name="Daum C."/>
            <person name="Ng V."/>
            <person name="Clum A."/>
            <person name="Steindorff A."/>
            <person name="Ohm R.A."/>
            <person name="Martin F."/>
            <person name="Silar P."/>
            <person name="Natvig D.O."/>
            <person name="Lalanne C."/>
            <person name="Gautier V."/>
            <person name="Ament-Velasquez S.L."/>
            <person name="Kruys A."/>
            <person name="Hutchinson M.I."/>
            <person name="Powell A.J."/>
            <person name="Barry K."/>
            <person name="Miller A.N."/>
            <person name="Grigoriev I.V."/>
            <person name="Debuchy R."/>
            <person name="Gladieux P."/>
            <person name="Hiltunen Thoren M."/>
            <person name="Johannesson H."/>
        </authorList>
    </citation>
    <scope>NUCLEOTIDE SEQUENCE</scope>
    <source>
        <strain evidence="2">PSN243</strain>
    </source>
</reference>
<dbReference type="InterPro" id="IPR036915">
    <property type="entry name" value="Cyclin-like_sf"/>
</dbReference>
<feature type="compositionally biased region" description="Polar residues" evidence="1">
    <location>
        <begin position="366"/>
        <end position="375"/>
    </location>
</feature>
<dbReference type="PANTHER" id="PTHR15615:SF118">
    <property type="entry name" value="CYCLIN, HYPOTHETICAL (EUROFUNG)"/>
    <property type="match status" value="1"/>
</dbReference>
<dbReference type="GO" id="GO:0016538">
    <property type="term" value="F:cyclin-dependent protein serine/threonine kinase regulator activity"/>
    <property type="evidence" value="ECO:0007669"/>
    <property type="project" value="TreeGrafter"/>
</dbReference>
<comment type="caution">
    <text evidence="2">The sequence shown here is derived from an EMBL/GenBank/DDBJ whole genome shotgun (WGS) entry which is preliminary data.</text>
</comment>
<feature type="region of interest" description="Disordered" evidence="1">
    <location>
        <begin position="24"/>
        <end position="126"/>
    </location>
</feature>
<evidence type="ECO:0000313" key="3">
    <source>
        <dbReference type="Proteomes" id="UP001321760"/>
    </source>
</evidence>
<dbReference type="Pfam" id="PF08613">
    <property type="entry name" value="Cyclin"/>
    <property type="match status" value="1"/>
</dbReference>
<feature type="compositionally biased region" description="Low complexity" evidence="1">
    <location>
        <begin position="322"/>
        <end position="331"/>
    </location>
</feature>
<feature type="compositionally biased region" description="Low complexity" evidence="1">
    <location>
        <begin position="433"/>
        <end position="442"/>
    </location>
</feature>
<proteinExistence type="predicted"/>
<sequence>METAFQLPSMASYENLHAHHPAYGPTVALPDRPRPALNERPAPNEQLFNPSLRCPGPAYPQQQQQLSATLPQPRVSIQPPTAGPVGSADSSHYQPRQQEQQPQPAPQRPTRPLTPAVGSGPPPMEVGPRDAAMVLHNMEIPECISPKGGNLADFVADLTALFWFESMKAIEAAEQIRTIPATVHIRRIPETAQATSHFKKWVHTVLTTTQVTQNVVLLALLFIHRLKLADPNIRGRQGSEYRLFTVALMLGNKFLDDNTYTNKTWADVSGISVNEIHVMEVEFLSNMRYSLLVSKEQWGEWLVLLAKLYEFLERAGASPSPLLIPSPSRRSFNSPLPSPTATLQLTPQTMHTYSPNGGSNSQSQGWPTYSQSNAMSPLALKPGSGFLHRKRSFPEDDPTEPPAKRASHILPPQHGLPTSSQPAPPSAHPQPPIQVQVPTQAQRPAALPSSQARPQVASAPDHARLAAPSLSINTSHAVAASSQPYPAVSYAPPQASPLSLPPLVPGVRAMSTVFPPAPATYASPHPVLPLSGGPHPTLQPLSVTTPTTAFPPVSYGTPTKRLSPQNALTPTAPYGSSPVVVDPFHHHAGTPIGNNGGASGMHTPISHSPSVYLQHRNSPYKPVRHVNTLLHPPPSGLQQYHFANALPPTQMHYQPLGRRNELRTGIVPEFAMARAGHQGQMGGAYHGAPQVLPNPTQGWSYQPPMPRPIHTNLSYN</sequence>
<gene>
    <name evidence="2" type="ORF">QBC34DRAFT_311400</name>
</gene>
<name>A0AAV9G767_9PEZI</name>
<dbReference type="PANTHER" id="PTHR15615">
    <property type="match status" value="1"/>
</dbReference>
<feature type="compositionally biased region" description="Pro residues" evidence="1">
    <location>
        <begin position="422"/>
        <end position="432"/>
    </location>
</feature>
<reference evidence="2" key="2">
    <citation type="submission" date="2023-05" db="EMBL/GenBank/DDBJ databases">
        <authorList>
            <consortium name="Lawrence Berkeley National Laboratory"/>
            <person name="Steindorff A."/>
            <person name="Hensen N."/>
            <person name="Bonometti L."/>
            <person name="Westerberg I."/>
            <person name="Brannstrom I.O."/>
            <person name="Guillou S."/>
            <person name="Cros-Aarteil S."/>
            <person name="Calhoun S."/>
            <person name="Haridas S."/>
            <person name="Kuo A."/>
            <person name="Mondo S."/>
            <person name="Pangilinan J."/>
            <person name="Riley R."/>
            <person name="Labutti K."/>
            <person name="Andreopoulos B."/>
            <person name="Lipzen A."/>
            <person name="Chen C."/>
            <person name="Yanf M."/>
            <person name="Daum C."/>
            <person name="Ng V."/>
            <person name="Clum A."/>
            <person name="Ohm R."/>
            <person name="Martin F."/>
            <person name="Silar P."/>
            <person name="Natvig D."/>
            <person name="Lalanne C."/>
            <person name="Gautier V."/>
            <person name="Ament-Velasquez S.L."/>
            <person name="Kruys A."/>
            <person name="Hutchinson M.I."/>
            <person name="Powell A.J."/>
            <person name="Barry K."/>
            <person name="Miller A.N."/>
            <person name="Grigoriev I.V."/>
            <person name="Debuchy R."/>
            <person name="Gladieux P."/>
            <person name="Thoren M.H."/>
            <person name="Johannesson H."/>
        </authorList>
    </citation>
    <scope>NUCLEOTIDE SEQUENCE</scope>
    <source>
        <strain evidence="2">PSN243</strain>
    </source>
</reference>
<dbReference type="GO" id="GO:0000307">
    <property type="term" value="C:cyclin-dependent protein kinase holoenzyme complex"/>
    <property type="evidence" value="ECO:0007669"/>
    <property type="project" value="TreeGrafter"/>
</dbReference>
<feature type="compositionally biased region" description="Polar residues" evidence="1">
    <location>
        <begin position="332"/>
        <end position="355"/>
    </location>
</feature>
<evidence type="ECO:0000256" key="1">
    <source>
        <dbReference type="SAM" id="MobiDB-lite"/>
    </source>
</evidence>
<feature type="region of interest" description="Disordered" evidence="1">
    <location>
        <begin position="322"/>
        <end position="463"/>
    </location>
</feature>